<reference evidence="9 10" key="1">
    <citation type="submission" date="2020-08" db="EMBL/GenBank/DDBJ databases">
        <title>Genomic Encyclopedia of Type Strains, Phase IV (KMG-IV): sequencing the most valuable type-strain genomes for metagenomic binning, comparative biology and taxonomic classification.</title>
        <authorList>
            <person name="Goeker M."/>
        </authorList>
    </citation>
    <scope>NUCLEOTIDE SEQUENCE [LARGE SCALE GENOMIC DNA]</scope>
    <source>
        <strain evidence="9 10">DSM 16268</strain>
    </source>
</reference>
<evidence type="ECO:0000256" key="4">
    <source>
        <dbReference type="ARBA" id="ARBA00022692"/>
    </source>
</evidence>
<comment type="subcellular location">
    <subcellularLocation>
        <location evidence="1">Cell membrane</location>
        <topology evidence="1">Multi-pass membrane protein</topology>
    </subcellularLocation>
</comment>
<dbReference type="Gene3D" id="1.20.1250.20">
    <property type="entry name" value="MFS general substrate transporter like domains"/>
    <property type="match status" value="1"/>
</dbReference>
<feature type="transmembrane region" description="Helical" evidence="7">
    <location>
        <begin position="232"/>
        <end position="252"/>
    </location>
</feature>
<dbReference type="InterPro" id="IPR011701">
    <property type="entry name" value="MFS"/>
</dbReference>
<dbReference type="Proteomes" id="UP000523821">
    <property type="component" value="Unassembled WGS sequence"/>
</dbReference>
<dbReference type="SUPFAM" id="SSF103473">
    <property type="entry name" value="MFS general substrate transporter"/>
    <property type="match status" value="1"/>
</dbReference>
<feature type="transmembrane region" description="Helical" evidence="7">
    <location>
        <begin position="52"/>
        <end position="73"/>
    </location>
</feature>
<dbReference type="CDD" id="cd17502">
    <property type="entry name" value="MFS_Azr1_MDR_like"/>
    <property type="match status" value="1"/>
</dbReference>
<feature type="transmembrane region" description="Helical" evidence="7">
    <location>
        <begin position="85"/>
        <end position="112"/>
    </location>
</feature>
<protein>
    <submittedName>
        <fullName evidence="9">EmrB/QacA subfamily drug resistance transporter</fullName>
    </submittedName>
</protein>
<feature type="transmembrane region" description="Helical" evidence="7">
    <location>
        <begin position="458"/>
        <end position="479"/>
    </location>
</feature>
<feature type="transmembrane region" description="Helical" evidence="7">
    <location>
        <begin position="173"/>
        <end position="193"/>
    </location>
</feature>
<evidence type="ECO:0000256" key="6">
    <source>
        <dbReference type="ARBA" id="ARBA00023136"/>
    </source>
</evidence>
<keyword evidence="2" id="KW-0813">Transport</keyword>
<feature type="domain" description="Major facilitator superfamily (MFS) profile" evidence="8">
    <location>
        <begin position="20"/>
        <end position="483"/>
    </location>
</feature>
<keyword evidence="3" id="KW-1003">Cell membrane</keyword>
<organism evidence="9 10">
    <name type="scientific">Prosthecomicrobium pneumaticum</name>
    <dbReference type="NCBI Taxonomy" id="81895"/>
    <lineage>
        <taxon>Bacteria</taxon>
        <taxon>Pseudomonadati</taxon>
        <taxon>Pseudomonadota</taxon>
        <taxon>Alphaproteobacteria</taxon>
        <taxon>Hyphomicrobiales</taxon>
        <taxon>Kaistiaceae</taxon>
        <taxon>Prosthecomicrobium</taxon>
    </lineage>
</organism>
<name>A0A7W9CV40_9HYPH</name>
<feature type="transmembrane region" description="Helical" evidence="7">
    <location>
        <begin position="205"/>
        <end position="226"/>
    </location>
</feature>
<feature type="transmembrane region" description="Helical" evidence="7">
    <location>
        <begin position="307"/>
        <end position="329"/>
    </location>
</feature>
<gene>
    <name evidence="9" type="ORF">GGQ63_001198</name>
</gene>
<evidence type="ECO:0000256" key="7">
    <source>
        <dbReference type="SAM" id="Phobius"/>
    </source>
</evidence>
<dbReference type="PRINTS" id="PR01036">
    <property type="entry name" value="TCRTETB"/>
</dbReference>
<comment type="caution">
    <text evidence="9">The sequence shown here is derived from an EMBL/GenBank/DDBJ whole genome shotgun (WGS) entry which is preliminary data.</text>
</comment>
<dbReference type="GO" id="GO:0022857">
    <property type="term" value="F:transmembrane transporter activity"/>
    <property type="evidence" value="ECO:0007669"/>
    <property type="project" value="InterPro"/>
</dbReference>
<evidence type="ECO:0000256" key="5">
    <source>
        <dbReference type="ARBA" id="ARBA00022989"/>
    </source>
</evidence>
<evidence type="ECO:0000256" key="1">
    <source>
        <dbReference type="ARBA" id="ARBA00004651"/>
    </source>
</evidence>
<evidence type="ECO:0000313" key="10">
    <source>
        <dbReference type="Proteomes" id="UP000523821"/>
    </source>
</evidence>
<dbReference type="RefSeq" id="WP_183853538.1">
    <property type="nucleotide sequence ID" value="NZ_JACHOO010000002.1"/>
</dbReference>
<feature type="transmembrane region" description="Helical" evidence="7">
    <location>
        <begin position="143"/>
        <end position="167"/>
    </location>
</feature>
<dbReference type="InterPro" id="IPR036259">
    <property type="entry name" value="MFS_trans_sf"/>
</dbReference>
<feature type="transmembrane region" description="Helical" evidence="7">
    <location>
        <begin position="365"/>
        <end position="390"/>
    </location>
</feature>
<sequence>MHAPTAAAPPPLDHATVLTIITGIMLAMFLAALDQTIVATALPTIGHELGDLGNLGWVVSAYLLSSTAVTPLYGKLSDIHGRRPVLMTAIAIFIVGSVACAIAPTMLALIIARFVQGLGGGGLISLAQTVIADVVAPKERARYQAYIGGVFGASSVAGPVLGGFIAGALHWSVIFWINVPLGIAAFLMTANALKKLPRHERPHRLDLPGAVLMVAAALALLLALTWGGVRFAWSSVEILGLFGLSAVLWAGFVARVTTAPEPFVPLDVLFDRVVAPGAGAAFFAVGTMVGLSIYMPLYFEAIEGFSAAQSGAALVLFTATTVGGAFTAGRIMVRVRHYKRLPLVGLVVSAAGMIVLAWLSGRVPFWLLEILLAVAGFGLGTIFPISTVAVQNAVLPHQMGTATGLMNLLRSLGSALLVAGFGAVFLSVLAAGGGGTGSAEQLVAGAVAHGDGAAIAEAFRWVFVAAAISVAIAFVLILVMEERPLRGGAHPPPTAEG</sequence>
<evidence type="ECO:0000256" key="3">
    <source>
        <dbReference type="ARBA" id="ARBA00022475"/>
    </source>
</evidence>
<dbReference type="AlphaFoldDB" id="A0A7W9CV40"/>
<evidence type="ECO:0000313" key="9">
    <source>
        <dbReference type="EMBL" id="MBB5752146.1"/>
    </source>
</evidence>
<dbReference type="EMBL" id="JACHOO010000002">
    <property type="protein sequence ID" value="MBB5752146.1"/>
    <property type="molecule type" value="Genomic_DNA"/>
</dbReference>
<feature type="transmembrane region" description="Helical" evidence="7">
    <location>
        <begin position="273"/>
        <end position="295"/>
    </location>
</feature>
<feature type="transmembrane region" description="Helical" evidence="7">
    <location>
        <begin position="12"/>
        <end position="32"/>
    </location>
</feature>
<keyword evidence="6 7" id="KW-0472">Membrane</keyword>
<dbReference type="GO" id="GO:0005886">
    <property type="term" value="C:plasma membrane"/>
    <property type="evidence" value="ECO:0007669"/>
    <property type="project" value="UniProtKB-SubCell"/>
</dbReference>
<dbReference type="PANTHER" id="PTHR23501:SF197">
    <property type="entry name" value="COMD"/>
    <property type="match status" value="1"/>
</dbReference>
<dbReference type="Pfam" id="PF07690">
    <property type="entry name" value="MFS_1"/>
    <property type="match status" value="1"/>
</dbReference>
<keyword evidence="4 7" id="KW-0812">Transmembrane</keyword>
<evidence type="ECO:0000256" key="2">
    <source>
        <dbReference type="ARBA" id="ARBA00022448"/>
    </source>
</evidence>
<feature type="transmembrane region" description="Helical" evidence="7">
    <location>
        <begin position="411"/>
        <end position="432"/>
    </location>
</feature>
<dbReference type="PROSITE" id="PS50850">
    <property type="entry name" value="MFS"/>
    <property type="match status" value="1"/>
</dbReference>
<accession>A0A7W9CV40</accession>
<evidence type="ECO:0000259" key="8">
    <source>
        <dbReference type="PROSITE" id="PS50850"/>
    </source>
</evidence>
<keyword evidence="10" id="KW-1185">Reference proteome</keyword>
<proteinExistence type="predicted"/>
<dbReference type="InterPro" id="IPR020846">
    <property type="entry name" value="MFS_dom"/>
</dbReference>
<dbReference type="PANTHER" id="PTHR23501">
    <property type="entry name" value="MAJOR FACILITATOR SUPERFAMILY"/>
    <property type="match status" value="1"/>
</dbReference>
<dbReference type="Gene3D" id="1.20.1720.10">
    <property type="entry name" value="Multidrug resistance protein D"/>
    <property type="match status" value="1"/>
</dbReference>
<feature type="transmembrane region" description="Helical" evidence="7">
    <location>
        <begin position="341"/>
        <end position="359"/>
    </location>
</feature>
<dbReference type="FunFam" id="1.20.1720.10:FF:000004">
    <property type="entry name" value="EmrB/QacA family drug resistance transporter"/>
    <property type="match status" value="1"/>
</dbReference>
<keyword evidence="5 7" id="KW-1133">Transmembrane helix</keyword>